<evidence type="ECO:0008006" key="3">
    <source>
        <dbReference type="Google" id="ProtNLM"/>
    </source>
</evidence>
<protein>
    <recommendedName>
        <fullName evidence="3">RNase H type-1 domain-containing protein</fullName>
    </recommendedName>
</protein>
<organism evidence="1 2">
    <name type="scientific">Gossypium darwinii</name>
    <name type="common">Darwin's cotton</name>
    <name type="synonym">Gossypium barbadense var. darwinii</name>
    <dbReference type="NCBI Taxonomy" id="34276"/>
    <lineage>
        <taxon>Eukaryota</taxon>
        <taxon>Viridiplantae</taxon>
        <taxon>Streptophyta</taxon>
        <taxon>Embryophyta</taxon>
        <taxon>Tracheophyta</taxon>
        <taxon>Spermatophyta</taxon>
        <taxon>Magnoliopsida</taxon>
        <taxon>eudicotyledons</taxon>
        <taxon>Gunneridae</taxon>
        <taxon>Pentapetalae</taxon>
        <taxon>rosids</taxon>
        <taxon>malvids</taxon>
        <taxon>Malvales</taxon>
        <taxon>Malvaceae</taxon>
        <taxon>Malvoideae</taxon>
        <taxon>Gossypium</taxon>
    </lineage>
</organism>
<reference evidence="1 2" key="1">
    <citation type="submission" date="2019-06" db="EMBL/GenBank/DDBJ databases">
        <title>WGS assembly of Gossypium darwinii.</title>
        <authorList>
            <person name="Chen Z.J."/>
            <person name="Sreedasyam A."/>
            <person name="Ando A."/>
            <person name="Song Q."/>
            <person name="De L."/>
            <person name="Hulse-Kemp A."/>
            <person name="Ding M."/>
            <person name="Ye W."/>
            <person name="Kirkbride R."/>
            <person name="Jenkins J."/>
            <person name="Plott C."/>
            <person name="Lovell J."/>
            <person name="Lin Y.-M."/>
            <person name="Vaughn R."/>
            <person name="Liu B."/>
            <person name="Li W."/>
            <person name="Simpson S."/>
            <person name="Scheffler B."/>
            <person name="Saski C."/>
            <person name="Grover C."/>
            <person name="Hu G."/>
            <person name="Conover J."/>
            <person name="Carlson J."/>
            <person name="Shu S."/>
            <person name="Boston L."/>
            <person name="Williams M."/>
            <person name="Peterson D."/>
            <person name="Mcgee K."/>
            <person name="Jones D."/>
            <person name="Wendel J."/>
            <person name="Stelly D."/>
            <person name="Grimwood J."/>
            <person name="Schmutz J."/>
        </authorList>
    </citation>
    <scope>NUCLEOTIDE SEQUENCE [LARGE SCALE GENOMIC DNA]</scope>
    <source>
        <strain evidence="1">1808015.09</strain>
    </source>
</reference>
<dbReference type="AlphaFoldDB" id="A0A5D2GSN7"/>
<dbReference type="Proteomes" id="UP000323506">
    <property type="component" value="Chromosome A05"/>
</dbReference>
<name>A0A5D2GSN7_GOSDA</name>
<evidence type="ECO:0000313" key="2">
    <source>
        <dbReference type="Proteomes" id="UP000323506"/>
    </source>
</evidence>
<evidence type="ECO:0000313" key="1">
    <source>
        <dbReference type="EMBL" id="TYH20219.1"/>
    </source>
</evidence>
<dbReference type="EMBL" id="CM017692">
    <property type="protein sequence ID" value="TYH20219.1"/>
    <property type="molecule type" value="Genomic_DNA"/>
</dbReference>
<accession>A0A5D2GSN7</accession>
<proteinExistence type="predicted"/>
<sequence length="163" mass="18540">MAEYEGIKAKKILSNMVHNQRTVEDLPIMKIQFDAAFDNRDFRSASGLVVWGTMNKYLASKSILHNNIASLFAAKAYPGLEAVKLGIEMTTDYSVIGAIIRDIQSKKSCFQKIEFKHIQKMKNTRAHNIAKKALKRSERAYLENEETIRHNVGAAEQWARNPN</sequence>
<keyword evidence="2" id="KW-1185">Reference proteome</keyword>
<gene>
    <name evidence="1" type="ORF">ES288_A05G414100v1</name>
</gene>